<dbReference type="InterPro" id="IPR005913">
    <property type="entry name" value="dTDP_dehydrorham_reduct"/>
</dbReference>
<dbReference type="GO" id="GO:0008831">
    <property type="term" value="F:dTDP-4-dehydrorhamnose reductase activity"/>
    <property type="evidence" value="ECO:0007669"/>
    <property type="project" value="TreeGrafter"/>
</dbReference>
<accession>A0A0F9K8I6</accession>
<dbReference type="Gene3D" id="3.40.50.720">
    <property type="entry name" value="NAD(P)-binding Rossmann-like Domain"/>
    <property type="match status" value="1"/>
</dbReference>
<comment type="caution">
    <text evidence="2">The sequence shown here is derived from an EMBL/GenBank/DDBJ whole genome shotgun (WGS) entry which is preliminary data.</text>
</comment>
<dbReference type="PANTHER" id="PTHR10491:SF4">
    <property type="entry name" value="METHIONINE ADENOSYLTRANSFERASE 2 SUBUNIT BETA"/>
    <property type="match status" value="1"/>
</dbReference>
<dbReference type="GO" id="GO:0019305">
    <property type="term" value="P:dTDP-rhamnose biosynthetic process"/>
    <property type="evidence" value="ECO:0007669"/>
    <property type="project" value="TreeGrafter"/>
</dbReference>
<feature type="domain" description="RmlD-like substrate binding" evidence="1">
    <location>
        <begin position="4"/>
        <end position="216"/>
    </location>
</feature>
<dbReference type="AlphaFoldDB" id="A0A0F9K8I6"/>
<sequence>MTQQIIVTGAGGMLGRAVVKAAHARDLNVVGIGGRIQIDVGFIDSVRAVLSRHTDPIVINCAGIVPPMASEGWRPALLQQAMWRANAYGPHHLSASAGRLIHVSTDCVFDGAIQDGEYTEASEPSAVGDYAESKLAGEVTQPPHLTIRGSFIGLGRRGLVRWILDQPEEGHIFGYQDWAWNGAYVNDFADAVVDLALKPSMTGLVHLAGPEVLTKGQLVEWLAGMLRPDITVEQGDGGHRRMVLASTRIAPILTPWYVMLGRLHDDYGRHPTGS</sequence>
<evidence type="ECO:0000313" key="2">
    <source>
        <dbReference type="EMBL" id="KKM78464.1"/>
    </source>
</evidence>
<reference evidence="2" key="1">
    <citation type="journal article" date="2015" name="Nature">
        <title>Complex archaea that bridge the gap between prokaryotes and eukaryotes.</title>
        <authorList>
            <person name="Spang A."/>
            <person name="Saw J.H."/>
            <person name="Jorgensen S.L."/>
            <person name="Zaremba-Niedzwiedzka K."/>
            <person name="Martijn J."/>
            <person name="Lind A.E."/>
            <person name="van Eijk R."/>
            <person name="Schleper C."/>
            <person name="Guy L."/>
            <person name="Ettema T.J."/>
        </authorList>
    </citation>
    <scope>NUCLEOTIDE SEQUENCE</scope>
</reference>
<evidence type="ECO:0000259" key="1">
    <source>
        <dbReference type="Pfam" id="PF04321"/>
    </source>
</evidence>
<dbReference type="InterPro" id="IPR029903">
    <property type="entry name" value="RmlD-like-bd"/>
</dbReference>
<proteinExistence type="predicted"/>
<dbReference type="SUPFAM" id="SSF51735">
    <property type="entry name" value="NAD(P)-binding Rossmann-fold domains"/>
    <property type="match status" value="1"/>
</dbReference>
<organism evidence="2">
    <name type="scientific">marine sediment metagenome</name>
    <dbReference type="NCBI Taxonomy" id="412755"/>
    <lineage>
        <taxon>unclassified sequences</taxon>
        <taxon>metagenomes</taxon>
        <taxon>ecological metagenomes</taxon>
    </lineage>
</organism>
<gene>
    <name evidence="2" type="ORF">LCGC14_1359710</name>
</gene>
<dbReference type="InterPro" id="IPR036291">
    <property type="entry name" value="NAD(P)-bd_dom_sf"/>
</dbReference>
<name>A0A0F9K8I6_9ZZZZ</name>
<dbReference type="PANTHER" id="PTHR10491">
    <property type="entry name" value="DTDP-4-DEHYDRORHAMNOSE REDUCTASE"/>
    <property type="match status" value="1"/>
</dbReference>
<dbReference type="EMBL" id="LAZR01008487">
    <property type="protein sequence ID" value="KKM78464.1"/>
    <property type="molecule type" value="Genomic_DNA"/>
</dbReference>
<dbReference type="Pfam" id="PF04321">
    <property type="entry name" value="RmlD_sub_bind"/>
    <property type="match status" value="1"/>
</dbReference>
<dbReference type="GO" id="GO:0005829">
    <property type="term" value="C:cytosol"/>
    <property type="evidence" value="ECO:0007669"/>
    <property type="project" value="TreeGrafter"/>
</dbReference>
<protein>
    <recommendedName>
        <fullName evidence="1">RmlD-like substrate binding domain-containing protein</fullName>
    </recommendedName>
</protein>